<keyword evidence="9" id="KW-1071">Ligand-gated ion channel</keyword>
<dbReference type="InterPro" id="IPR001828">
    <property type="entry name" value="ANF_lig-bd_rcpt"/>
</dbReference>
<evidence type="ECO:0000256" key="3">
    <source>
        <dbReference type="ARBA" id="ARBA00022692"/>
    </source>
</evidence>
<evidence type="ECO:0000256" key="8">
    <source>
        <dbReference type="ARBA" id="ARBA00023180"/>
    </source>
</evidence>
<proteinExistence type="predicted"/>
<evidence type="ECO:0000256" key="10">
    <source>
        <dbReference type="ARBA" id="ARBA00023303"/>
    </source>
</evidence>
<name>A0A087VWT8_ECHMU</name>
<dbReference type="EMBL" id="LN902846">
    <property type="protein sequence ID" value="CDI96736.1"/>
    <property type="molecule type" value="Genomic_DNA"/>
</dbReference>
<dbReference type="Gene3D" id="3.40.190.10">
    <property type="entry name" value="Periplasmic binding protein-like II"/>
    <property type="match status" value="1"/>
</dbReference>
<dbReference type="AlphaFoldDB" id="A0A087VWT8"/>
<dbReference type="SMART" id="SM00918">
    <property type="entry name" value="Lig_chan-Glu_bd"/>
    <property type="match status" value="1"/>
</dbReference>
<evidence type="ECO:0000313" key="13">
    <source>
        <dbReference type="EMBL" id="CDI96736.1"/>
    </source>
</evidence>
<protein>
    <submittedName>
        <fullName evidence="13">Glutamate receptor 2</fullName>
    </submittedName>
</protein>
<accession>A0A087VWT8</accession>
<keyword evidence="3" id="KW-0812">Transmembrane</keyword>
<gene>
    <name evidence="13" type="ORF">EmuJ_000044100</name>
</gene>
<evidence type="ECO:0000256" key="1">
    <source>
        <dbReference type="ARBA" id="ARBA00004141"/>
    </source>
</evidence>
<keyword evidence="4" id="KW-1133">Transmembrane helix</keyword>
<sequence>MDHEEVYSSLRLESGGCLTSPHLVSPHLHPHPHFLVISLILRRLWYFSSWRQKIACKVESAVTEWSRTTFAKLRRESKKAVRDVIKYAQSKSHATGRLRAILVKCNLFSCARRAKNDDATTAASEDLQKTQFFIPIAPPSSSFGQAVVSQSECSVAKGRRITRWDMKNSLESWLKPNEHETNGGKFASLSLLAECAIFQIDARNTTEYNAFRSYPNSASLLWQNFQIKEKIVHVKDAHDSFQMASAICELVAEGVVAIFAPVYPETLTIVKSMTTQHRVLFFTTTDAHHFGIATSDLSSSAANIVKLRPLKAPAMLDFMLHSEWEDILYLYESEEATYRLRWILEKAIKRSPTFTVDFRQLQWSPEASAVGEEAGRGGGKSTGLHQYVNSRTNTFHRKSILVDLSKRESTEKLISAIGSIMPQRADLHFLIVGGDIMRINESSLQFGGINMTALADMDFDPVALKSYKAELNPRARLADMTNGNLSNDAALLIDGMKSLIQALRLLNEDTYENRLHRPGLHNNDETPSAGNLPCQPTSPPSFTAPQIMERLQQIVFAGITGNMSISRSGFRDAYAFDIWGAKMKQSFSKLGEWNSQDGIVMKVPTDKNDLEAGVDHNKVRIVSSILLSPFMMEKKDVNGKPIKGEYEGFCVDLVQKLAEMINFKYKMKAVSDGQFGSLTNGSWDGMVGELLRRIF</sequence>
<evidence type="ECO:0000259" key="12">
    <source>
        <dbReference type="SMART" id="SM00918"/>
    </source>
</evidence>
<keyword evidence="5" id="KW-0406">Ion transport</keyword>
<organism evidence="13 14">
    <name type="scientific">Echinococcus multilocularis</name>
    <name type="common">Fox tapeworm</name>
    <dbReference type="NCBI Taxonomy" id="6211"/>
    <lineage>
        <taxon>Eukaryota</taxon>
        <taxon>Metazoa</taxon>
        <taxon>Spiralia</taxon>
        <taxon>Lophotrochozoa</taxon>
        <taxon>Platyhelminthes</taxon>
        <taxon>Cestoda</taxon>
        <taxon>Eucestoda</taxon>
        <taxon>Cyclophyllidea</taxon>
        <taxon>Taeniidae</taxon>
        <taxon>Echinococcus</taxon>
    </lineage>
</organism>
<dbReference type="InterPro" id="IPR028082">
    <property type="entry name" value="Peripla_BP_I"/>
</dbReference>
<dbReference type="Gene3D" id="3.40.50.2300">
    <property type="match status" value="2"/>
</dbReference>
<dbReference type="SUPFAM" id="SSF53822">
    <property type="entry name" value="Periplasmic binding protein-like I"/>
    <property type="match status" value="1"/>
</dbReference>
<dbReference type="SUPFAM" id="SSF53850">
    <property type="entry name" value="Periplasmic binding protein-like II"/>
    <property type="match status" value="1"/>
</dbReference>
<dbReference type="InterPro" id="IPR019594">
    <property type="entry name" value="Glu/Gly-bd"/>
</dbReference>
<evidence type="ECO:0000256" key="11">
    <source>
        <dbReference type="SAM" id="MobiDB-lite"/>
    </source>
</evidence>
<evidence type="ECO:0000256" key="5">
    <source>
        <dbReference type="ARBA" id="ARBA00023065"/>
    </source>
</evidence>
<feature type="region of interest" description="Disordered" evidence="11">
    <location>
        <begin position="516"/>
        <end position="543"/>
    </location>
</feature>
<evidence type="ECO:0000256" key="7">
    <source>
        <dbReference type="ARBA" id="ARBA00023170"/>
    </source>
</evidence>
<keyword evidence="8" id="KW-0325">Glycoprotein</keyword>
<dbReference type="Pfam" id="PF01094">
    <property type="entry name" value="ANF_receptor"/>
    <property type="match status" value="1"/>
</dbReference>
<evidence type="ECO:0000256" key="9">
    <source>
        <dbReference type="ARBA" id="ARBA00023286"/>
    </source>
</evidence>
<dbReference type="InterPro" id="IPR015683">
    <property type="entry name" value="Ionotropic_Glu_rcpt"/>
</dbReference>
<keyword evidence="2" id="KW-0813">Transport</keyword>
<evidence type="ECO:0000313" key="14">
    <source>
        <dbReference type="Proteomes" id="UP000017246"/>
    </source>
</evidence>
<feature type="domain" description="Ionotropic glutamate receptor L-glutamate and glycine-binding" evidence="12">
    <location>
        <begin position="629"/>
        <end position="692"/>
    </location>
</feature>
<reference evidence="13" key="1">
    <citation type="journal article" date="2013" name="Nature">
        <title>The genomes of four tapeworm species reveal adaptations to parasitism.</title>
        <authorList>
            <person name="Tsai I.J."/>
            <person name="Zarowiecki M."/>
            <person name="Holroyd N."/>
            <person name="Garciarrubio A."/>
            <person name="Sanchez-Flores A."/>
            <person name="Brooks K.L."/>
            <person name="Tracey A."/>
            <person name="Bobes R.J."/>
            <person name="Fragoso G."/>
            <person name="Sciutto E."/>
            <person name="Aslett M."/>
            <person name="Beasley H."/>
            <person name="Bennett H.M."/>
            <person name="Cai J."/>
            <person name="Camicia F."/>
            <person name="Clark R."/>
            <person name="Cucher M."/>
            <person name="De Silva N."/>
            <person name="Day T.A."/>
            <person name="Deplazes P."/>
            <person name="Estrada K."/>
            <person name="Fernandez C."/>
            <person name="Holland P.W."/>
            <person name="Hou J."/>
            <person name="Hu S."/>
            <person name="Huckvale T."/>
            <person name="Hung S.S."/>
            <person name="Kamenetzky L."/>
            <person name="Keane J.A."/>
            <person name="Kiss F."/>
            <person name="Koziol U."/>
            <person name="Lambert O."/>
            <person name="Liu K."/>
            <person name="Luo X."/>
            <person name="Luo Y."/>
            <person name="Macchiaroli N."/>
            <person name="Nichol S."/>
            <person name="Paps J."/>
            <person name="Parkinson J."/>
            <person name="Pouchkina-Stantcheva N."/>
            <person name="Riddiford N."/>
            <person name="Rosenzvit M."/>
            <person name="Salinas G."/>
            <person name="Wasmuth J.D."/>
            <person name="Zamanian M."/>
            <person name="Zheng Y."/>
            <person name="Cai X."/>
            <person name="Soberon X."/>
            <person name="Olson P.D."/>
            <person name="Laclette J.P."/>
            <person name="Brehm K."/>
            <person name="Berriman M."/>
            <person name="Garciarrubio A."/>
            <person name="Bobes R.J."/>
            <person name="Fragoso G."/>
            <person name="Sanchez-Flores A."/>
            <person name="Estrada K."/>
            <person name="Cevallos M.A."/>
            <person name="Morett E."/>
            <person name="Gonzalez V."/>
            <person name="Portillo T."/>
            <person name="Ochoa-Leyva A."/>
            <person name="Jose M.V."/>
            <person name="Sciutto E."/>
            <person name="Landa A."/>
            <person name="Jimenez L."/>
            <person name="Valdes V."/>
            <person name="Carrero J.C."/>
            <person name="Larralde C."/>
            <person name="Morales-Montor J."/>
            <person name="Limon-Lason J."/>
            <person name="Soberon X."/>
            <person name="Laclette J.P."/>
        </authorList>
    </citation>
    <scope>NUCLEOTIDE SEQUENCE [LARGE SCALE GENOMIC DNA]</scope>
</reference>
<evidence type="ECO:0000256" key="6">
    <source>
        <dbReference type="ARBA" id="ARBA00023136"/>
    </source>
</evidence>
<evidence type="ECO:0000256" key="4">
    <source>
        <dbReference type="ARBA" id="ARBA00022989"/>
    </source>
</evidence>
<keyword evidence="14" id="KW-1185">Reference proteome</keyword>
<dbReference type="Pfam" id="PF10613">
    <property type="entry name" value="Lig_chan-Glu_bd"/>
    <property type="match status" value="1"/>
</dbReference>
<keyword evidence="10" id="KW-0407">Ion channel</keyword>
<dbReference type="GO" id="GO:0016020">
    <property type="term" value="C:membrane"/>
    <property type="evidence" value="ECO:0007669"/>
    <property type="project" value="UniProtKB-SubCell"/>
</dbReference>
<dbReference type="PANTHER" id="PTHR18966">
    <property type="entry name" value="IONOTROPIC GLUTAMATE RECEPTOR"/>
    <property type="match status" value="1"/>
</dbReference>
<comment type="subcellular location">
    <subcellularLocation>
        <location evidence="1">Membrane</location>
        <topology evidence="1">Multi-pass membrane protein</topology>
    </subcellularLocation>
</comment>
<dbReference type="Proteomes" id="UP000017246">
    <property type="component" value="Unassembled WGS sequence"/>
</dbReference>
<dbReference type="eggNOG" id="KOG1054">
    <property type="taxonomic scope" value="Eukaryota"/>
</dbReference>
<dbReference type="STRING" id="6211.A0A087VWT8"/>
<keyword evidence="7 13" id="KW-0675">Receptor</keyword>
<dbReference type="OrthoDB" id="5984008at2759"/>
<keyword evidence="6" id="KW-0472">Membrane</keyword>
<reference evidence="13" key="2">
    <citation type="submission" date="2015-11" db="EMBL/GenBank/DDBJ databases">
        <authorList>
            <person name="Zhang Y."/>
            <person name="Guo Z."/>
        </authorList>
    </citation>
    <scope>NUCLEOTIDE SEQUENCE</scope>
</reference>
<dbReference type="GO" id="GO:0015276">
    <property type="term" value="F:ligand-gated monoatomic ion channel activity"/>
    <property type="evidence" value="ECO:0007669"/>
    <property type="project" value="InterPro"/>
</dbReference>
<evidence type="ECO:0000256" key="2">
    <source>
        <dbReference type="ARBA" id="ARBA00022448"/>
    </source>
</evidence>
<dbReference type="OMA" id="LAECAIF"/>